<comment type="caution">
    <text evidence="2">The sequence shown here is derived from an EMBL/GenBank/DDBJ whole genome shotgun (WGS) entry which is preliminary data.</text>
</comment>
<sequence>MNIIQQVVRLRLLGLTLRKSRAAIQVAQLWNLQGIQWKQDGDALVQSVGGIERGNWLGCVVDHTQFWGMGGVGWYTNHSTSNTIFFLSDESSSGEVGANHIIWGIIWMGWVILLHRWRMGFMVARSSNVIQEVGAHWARKDQRIRCPSCCNYGRNPSSRMRICWVLVLYLGTLVLWFWCVWLKYSGYVENIRRYNYVIKAGGWDRCETRCCWCLMLHEDCNHIYCCYTALLTDHLLRVMVCFRISIYGYWNVNLSQRCKWRVYAAVWLVNLIEQPAGWPGWAVVGLWLPTMRERQITIVMVSWPTNTKISTMVVGTICLDGNFLVGLVGAIVGNLVGVSSLGWPVDSWVQLFCWGLMAKAHNLCLVSG</sequence>
<dbReference type="EMBL" id="SZYD01000009">
    <property type="protein sequence ID" value="KAD5317891.1"/>
    <property type="molecule type" value="Genomic_DNA"/>
</dbReference>
<protein>
    <submittedName>
        <fullName evidence="2">Uncharacterized protein</fullName>
    </submittedName>
</protein>
<keyword evidence="3" id="KW-1185">Reference proteome</keyword>
<keyword evidence="1" id="KW-0472">Membrane</keyword>
<keyword evidence="1" id="KW-1133">Transmembrane helix</keyword>
<dbReference type="AlphaFoldDB" id="A0A5N6NT44"/>
<accession>A0A5N6NT44</accession>
<evidence type="ECO:0000313" key="3">
    <source>
        <dbReference type="Proteomes" id="UP000326396"/>
    </source>
</evidence>
<proteinExistence type="predicted"/>
<keyword evidence="1" id="KW-0812">Transmembrane</keyword>
<dbReference type="Proteomes" id="UP000326396">
    <property type="component" value="Linkage Group LG17"/>
</dbReference>
<evidence type="ECO:0000313" key="2">
    <source>
        <dbReference type="EMBL" id="KAD5317891.1"/>
    </source>
</evidence>
<reference evidence="2 3" key="1">
    <citation type="submission" date="2019-05" db="EMBL/GenBank/DDBJ databases">
        <title>Mikania micrantha, genome provides insights into the molecular mechanism of rapid growth.</title>
        <authorList>
            <person name="Liu B."/>
        </authorList>
    </citation>
    <scope>NUCLEOTIDE SEQUENCE [LARGE SCALE GENOMIC DNA]</scope>
    <source>
        <strain evidence="2">NLD-2019</strain>
        <tissue evidence="2">Leaf</tissue>
    </source>
</reference>
<evidence type="ECO:0000256" key="1">
    <source>
        <dbReference type="SAM" id="Phobius"/>
    </source>
</evidence>
<feature type="transmembrane region" description="Helical" evidence="1">
    <location>
        <begin position="162"/>
        <end position="184"/>
    </location>
</feature>
<name>A0A5N6NT44_9ASTR</name>
<gene>
    <name evidence="2" type="ORF">E3N88_17837</name>
</gene>
<feature type="transmembrane region" description="Helical" evidence="1">
    <location>
        <begin position="100"/>
        <end position="117"/>
    </location>
</feature>
<organism evidence="2 3">
    <name type="scientific">Mikania micrantha</name>
    <name type="common">bitter vine</name>
    <dbReference type="NCBI Taxonomy" id="192012"/>
    <lineage>
        <taxon>Eukaryota</taxon>
        <taxon>Viridiplantae</taxon>
        <taxon>Streptophyta</taxon>
        <taxon>Embryophyta</taxon>
        <taxon>Tracheophyta</taxon>
        <taxon>Spermatophyta</taxon>
        <taxon>Magnoliopsida</taxon>
        <taxon>eudicotyledons</taxon>
        <taxon>Gunneridae</taxon>
        <taxon>Pentapetalae</taxon>
        <taxon>asterids</taxon>
        <taxon>campanulids</taxon>
        <taxon>Asterales</taxon>
        <taxon>Asteraceae</taxon>
        <taxon>Asteroideae</taxon>
        <taxon>Heliantheae alliance</taxon>
        <taxon>Eupatorieae</taxon>
        <taxon>Mikania</taxon>
    </lineage>
</organism>